<name>A0ABW1CG59_9ACTN</name>
<proteinExistence type="predicted"/>
<evidence type="ECO:0000313" key="3">
    <source>
        <dbReference type="Proteomes" id="UP001596058"/>
    </source>
</evidence>
<comment type="caution">
    <text evidence="2">The sequence shown here is derived from an EMBL/GenBank/DDBJ whole genome shotgun (WGS) entry which is preliminary data.</text>
</comment>
<dbReference type="EMBL" id="JBHSPA010000010">
    <property type="protein sequence ID" value="MFC5823653.1"/>
    <property type="molecule type" value="Genomic_DNA"/>
</dbReference>
<sequence length="43" mass="4696">MTSDQLAGEIMDVLPRRHRPARRGREPAGALDEVVQAWAGGQP</sequence>
<protein>
    <submittedName>
        <fullName evidence="2">Uncharacterized protein</fullName>
    </submittedName>
</protein>
<reference evidence="3" key="1">
    <citation type="journal article" date="2019" name="Int. J. Syst. Evol. Microbiol.">
        <title>The Global Catalogue of Microorganisms (GCM) 10K type strain sequencing project: providing services to taxonomists for standard genome sequencing and annotation.</title>
        <authorList>
            <consortium name="The Broad Institute Genomics Platform"/>
            <consortium name="The Broad Institute Genome Sequencing Center for Infectious Disease"/>
            <person name="Wu L."/>
            <person name="Ma J."/>
        </authorList>
    </citation>
    <scope>NUCLEOTIDE SEQUENCE [LARGE SCALE GENOMIC DNA]</scope>
    <source>
        <strain evidence="3">CCUG 53903</strain>
    </source>
</reference>
<feature type="region of interest" description="Disordered" evidence="1">
    <location>
        <begin position="1"/>
        <end position="32"/>
    </location>
</feature>
<evidence type="ECO:0000313" key="2">
    <source>
        <dbReference type="EMBL" id="MFC5823653.1"/>
    </source>
</evidence>
<evidence type="ECO:0000256" key="1">
    <source>
        <dbReference type="SAM" id="MobiDB-lite"/>
    </source>
</evidence>
<keyword evidence="3" id="KW-1185">Reference proteome</keyword>
<dbReference type="Proteomes" id="UP001596058">
    <property type="component" value="Unassembled WGS sequence"/>
</dbReference>
<organism evidence="2 3">
    <name type="scientific">Nonomuraea insulae</name>
    <dbReference type="NCBI Taxonomy" id="1616787"/>
    <lineage>
        <taxon>Bacteria</taxon>
        <taxon>Bacillati</taxon>
        <taxon>Actinomycetota</taxon>
        <taxon>Actinomycetes</taxon>
        <taxon>Streptosporangiales</taxon>
        <taxon>Streptosporangiaceae</taxon>
        <taxon>Nonomuraea</taxon>
    </lineage>
</organism>
<gene>
    <name evidence="2" type="ORF">ACFPZ3_07310</name>
</gene>
<accession>A0ABW1CG59</accession>
<dbReference type="RefSeq" id="WP_379513183.1">
    <property type="nucleotide sequence ID" value="NZ_JBHSPA010000010.1"/>
</dbReference>